<organism evidence="2">
    <name type="scientific">Cyprideis torosa</name>
    <dbReference type="NCBI Taxonomy" id="163714"/>
    <lineage>
        <taxon>Eukaryota</taxon>
        <taxon>Metazoa</taxon>
        <taxon>Ecdysozoa</taxon>
        <taxon>Arthropoda</taxon>
        <taxon>Crustacea</taxon>
        <taxon>Oligostraca</taxon>
        <taxon>Ostracoda</taxon>
        <taxon>Podocopa</taxon>
        <taxon>Podocopida</taxon>
        <taxon>Cytherocopina</taxon>
        <taxon>Cytheroidea</taxon>
        <taxon>Cytherideidae</taxon>
        <taxon>Cyprideis</taxon>
    </lineage>
</organism>
<gene>
    <name evidence="2" type="ORF">CTOB1V02_LOCUS8009</name>
</gene>
<dbReference type="AlphaFoldDB" id="A0A7R8ZML2"/>
<dbReference type="PANTHER" id="PTHR21096">
    <property type="entry name" value="PROTEIN FAM136A"/>
    <property type="match status" value="1"/>
</dbReference>
<dbReference type="EMBL" id="OB662492">
    <property type="protein sequence ID" value="CAD7230146.1"/>
    <property type="molecule type" value="Genomic_DNA"/>
</dbReference>
<protein>
    <submittedName>
        <fullName evidence="2">Uncharacterized protein</fullName>
    </submittedName>
</protein>
<dbReference type="GO" id="GO:0005737">
    <property type="term" value="C:cytoplasm"/>
    <property type="evidence" value="ECO:0007669"/>
    <property type="project" value="TreeGrafter"/>
</dbReference>
<dbReference type="InterPro" id="IPR008560">
    <property type="entry name" value="DUF842_euk"/>
</dbReference>
<dbReference type="PANTHER" id="PTHR21096:SF0">
    <property type="entry name" value="PROTEIN FAM136A"/>
    <property type="match status" value="1"/>
</dbReference>
<dbReference type="OrthoDB" id="9975421at2759"/>
<comment type="similarity">
    <text evidence="1">Belongs to the FAM136 family.</text>
</comment>
<name>A0A7R8ZML2_9CRUS</name>
<evidence type="ECO:0000313" key="2">
    <source>
        <dbReference type="EMBL" id="CAD7230146.1"/>
    </source>
</evidence>
<evidence type="ECO:0000256" key="1">
    <source>
        <dbReference type="ARBA" id="ARBA00009952"/>
    </source>
</evidence>
<accession>A0A7R8ZML2</accession>
<proteinExistence type="inferred from homology"/>
<sequence length="141" mass="16340">MSSAVEAQERVQRDVKAAVNELDQYKMRRLQGDMHRCAAACCDDKSGDMEYTHRCIEECSRPMVAAQEYVQREMQQLQDRLQRCMMDCEDGVRDKIRPDTKDTEVEVFKQSFEKCAVSCVDKTLSTLPTLTAKWKAYLDKI</sequence>
<dbReference type="Pfam" id="PF05811">
    <property type="entry name" value="DUF842"/>
    <property type="match status" value="1"/>
</dbReference>
<reference evidence="2" key="1">
    <citation type="submission" date="2020-11" db="EMBL/GenBank/DDBJ databases">
        <authorList>
            <person name="Tran Van P."/>
        </authorList>
    </citation>
    <scope>NUCLEOTIDE SEQUENCE</scope>
</reference>